<dbReference type="EMBL" id="LR797816">
    <property type="protein sequence ID" value="CAB4241027.1"/>
    <property type="molecule type" value="Genomic_DNA"/>
</dbReference>
<gene>
    <name evidence="3" type="ORF">UFOVP34_62</name>
    <name evidence="2" type="ORF">UFOVP51_44</name>
</gene>
<protein>
    <submittedName>
        <fullName evidence="2">Uncharacterized protein</fullName>
    </submittedName>
</protein>
<name>A0A6J5KQH9_9CAUD</name>
<accession>A0A6J5KQH9</accession>
<dbReference type="EMBL" id="LR796177">
    <property type="protein sequence ID" value="CAB4124151.1"/>
    <property type="molecule type" value="Genomic_DNA"/>
</dbReference>
<evidence type="ECO:0000313" key="3">
    <source>
        <dbReference type="EMBL" id="CAB4241027.1"/>
    </source>
</evidence>
<proteinExistence type="predicted"/>
<sequence>MKIQIKTPLSLLCSTISLFNNNKLTDMQDWEKQSVEKAKVKLYPTFHEKAPEIQLIDNLENVHKAFVAMSQRAYLRMLESERGAEILASAKKYHIAYNKDDIDWLHLIDQIENYEELLQQAKNNNLIWDSKNYDPIGLKQLIEDDVSQEREWSQDQNSDYLETRI</sequence>
<keyword evidence="1" id="KW-0175">Coiled coil</keyword>
<evidence type="ECO:0000313" key="2">
    <source>
        <dbReference type="EMBL" id="CAB4124151.1"/>
    </source>
</evidence>
<organism evidence="2">
    <name type="scientific">uncultured Caudovirales phage</name>
    <dbReference type="NCBI Taxonomy" id="2100421"/>
    <lineage>
        <taxon>Viruses</taxon>
        <taxon>Duplodnaviria</taxon>
        <taxon>Heunggongvirae</taxon>
        <taxon>Uroviricota</taxon>
        <taxon>Caudoviricetes</taxon>
        <taxon>Peduoviridae</taxon>
        <taxon>Maltschvirus</taxon>
        <taxon>Maltschvirus maltsch</taxon>
    </lineage>
</organism>
<evidence type="ECO:0000256" key="1">
    <source>
        <dbReference type="SAM" id="Coils"/>
    </source>
</evidence>
<reference evidence="2" key="1">
    <citation type="submission" date="2020-04" db="EMBL/GenBank/DDBJ databases">
        <authorList>
            <person name="Chiriac C."/>
            <person name="Salcher M."/>
            <person name="Ghai R."/>
            <person name="Kavagutti S V."/>
        </authorList>
    </citation>
    <scope>NUCLEOTIDE SEQUENCE</scope>
</reference>
<feature type="coiled-coil region" evidence="1">
    <location>
        <begin position="104"/>
        <end position="131"/>
    </location>
</feature>